<organism evidence="4 5">
    <name type="scientific">Streptomyces griseoaurantiacus</name>
    <dbReference type="NCBI Taxonomy" id="68213"/>
    <lineage>
        <taxon>Bacteria</taxon>
        <taxon>Bacillati</taxon>
        <taxon>Actinomycetota</taxon>
        <taxon>Actinomycetes</taxon>
        <taxon>Kitasatosporales</taxon>
        <taxon>Streptomycetaceae</taxon>
        <taxon>Streptomyces</taxon>
        <taxon>Streptomyces aurantiacus group</taxon>
    </lineage>
</organism>
<dbReference type="InterPro" id="IPR001789">
    <property type="entry name" value="Sig_transdc_resp-reg_receiver"/>
</dbReference>
<protein>
    <submittedName>
        <fullName evidence="4">Response regulator receiver domain-containing protein</fullName>
    </submittedName>
</protein>
<dbReference type="PANTHER" id="PTHR43156">
    <property type="entry name" value="STAGE II SPORULATION PROTEIN E-RELATED"/>
    <property type="match status" value="1"/>
</dbReference>
<dbReference type="InterPro" id="IPR036457">
    <property type="entry name" value="PPM-type-like_dom_sf"/>
</dbReference>
<feature type="domain" description="Response regulatory" evidence="3">
    <location>
        <begin position="15"/>
        <end position="131"/>
    </location>
</feature>
<name>A0A1G7Q2C6_9ACTN</name>
<dbReference type="Pfam" id="PF00072">
    <property type="entry name" value="Response_reg"/>
    <property type="match status" value="1"/>
</dbReference>
<dbReference type="InterPro" id="IPR001932">
    <property type="entry name" value="PPM-type_phosphatase-like_dom"/>
</dbReference>
<evidence type="ECO:0000259" key="3">
    <source>
        <dbReference type="PROSITE" id="PS50110"/>
    </source>
</evidence>
<dbReference type="EMBL" id="FNAX01000012">
    <property type="protein sequence ID" value="SDF92635.1"/>
    <property type="molecule type" value="Genomic_DNA"/>
</dbReference>
<feature type="modified residue" description="4-aspartylphosphate" evidence="2">
    <location>
        <position position="66"/>
    </location>
</feature>
<gene>
    <name evidence="4" type="ORF">SAMN05216260_11278</name>
</gene>
<evidence type="ECO:0000313" key="4">
    <source>
        <dbReference type="EMBL" id="SDF92635.1"/>
    </source>
</evidence>
<dbReference type="GO" id="GO:0016791">
    <property type="term" value="F:phosphatase activity"/>
    <property type="evidence" value="ECO:0007669"/>
    <property type="project" value="TreeGrafter"/>
</dbReference>
<dbReference type="Pfam" id="PF07228">
    <property type="entry name" value="SpoIIE"/>
    <property type="match status" value="1"/>
</dbReference>
<dbReference type="OrthoDB" id="5181538at2"/>
<dbReference type="Gene3D" id="3.40.50.2300">
    <property type="match status" value="1"/>
</dbReference>
<sequence>MTPLPPGVRDVGELRILLVEDDAGDALLVEELLFDTDLAHTLVQCRSMAEARAELTARPADCVLLDLHLPDVSGLETIDAVRGTGTEAAVIVLTGLAESHAGVEALAAGAQDYLVKGKVDPELLQRAVRYAVQRKQSELAGVALHEGRLRAQENARLERGLLPLPLLRSPRVTTTTRYFPGREQALLGGDFLDVVQTEDGLVHAVVGDVSGHGPDAAALGVCLRIAWRALTLGGHRGHGLLHLLEQIHLAERTHNDLFTTCTLLTADLVAGTATIHLAGHHEPLLLDRGGPQVVKAAHGLALGILPGTEHWPATTVTLPPAGALLVYTDGLIEGYADGGAVEADGTDEAGHAAERLGTEGLLRILARTSESDPCSHLDRLISTVRTLNADRHTDDIAVLRLDWQPPGPTG</sequence>
<dbReference type="GO" id="GO:0000160">
    <property type="term" value="P:phosphorelay signal transduction system"/>
    <property type="evidence" value="ECO:0007669"/>
    <property type="project" value="InterPro"/>
</dbReference>
<dbReference type="InterPro" id="IPR052016">
    <property type="entry name" value="Bact_Sigma-Reg"/>
</dbReference>
<dbReference type="Gene3D" id="3.60.40.10">
    <property type="entry name" value="PPM-type phosphatase domain"/>
    <property type="match status" value="1"/>
</dbReference>
<dbReference type="AlphaFoldDB" id="A0A1G7Q2C6"/>
<evidence type="ECO:0000256" key="2">
    <source>
        <dbReference type="PROSITE-ProRule" id="PRU00169"/>
    </source>
</evidence>
<dbReference type="Proteomes" id="UP000198614">
    <property type="component" value="Unassembled WGS sequence"/>
</dbReference>
<dbReference type="SUPFAM" id="SSF52172">
    <property type="entry name" value="CheY-like"/>
    <property type="match status" value="1"/>
</dbReference>
<evidence type="ECO:0000256" key="1">
    <source>
        <dbReference type="ARBA" id="ARBA00022801"/>
    </source>
</evidence>
<reference evidence="4 5" key="1">
    <citation type="submission" date="2016-10" db="EMBL/GenBank/DDBJ databases">
        <authorList>
            <person name="de Groot N.N."/>
        </authorList>
    </citation>
    <scope>NUCLEOTIDE SEQUENCE [LARGE SCALE GENOMIC DNA]</scope>
    <source>
        <strain evidence="4 5">CGMCC 4.1859</strain>
    </source>
</reference>
<proteinExistence type="predicted"/>
<dbReference type="SMART" id="SM00448">
    <property type="entry name" value="REC"/>
    <property type="match status" value="1"/>
</dbReference>
<dbReference type="InterPro" id="IPR011006">
    <property type="entry name" value="CheY-like_superfamily"/>
</dbReference>
<keyword evidence="1" id="KW-0378">Hydrolase</keyword>
<dbReference type="PANTHER" id="PTHR43156:SF2">
    <property type="entry name" value="STAGE II SPORULATION PROTEIN E"/>
    <property type="match status" value="1"/>
</dbReference>
<dbReference type="PROSITE" id="PS50110">
    <property type="entry name" value="RESPONSE_REGULATORY"/>
    <property type="match status" value="1"/>
</dbReference>
<dbReference type="SMART" id="SM00331">
    <property type="entry name" value="PP2C_SIG"/>
    <property type="match status" value="1"/>
</dbReference>
<keyword evidence="2" id="KW-0597">Phosphoprotein</keyword>
<accession>A0A1G7Q2C6</accession>
<evidence type="ECO:0000313" key="5">
    <source>
        <dbReference type="Proteomes" id="UP000198614"/>
    </source>
</evidence>
<dbReference type="CDD" id="cd00156">
    <property type="entry name" value="REC"/>
    <property type="match status" value="1"/>
</dbReference>